<keyword evidence="2" id="KW-1185">Reference proteome</keyword>
<reference evidence="1 2" key="1">
    <citation type="submission" date="2015-04" db="EMBL/GenBank/DDBJ databases">
        <authorList>
            <person name="Syromyatnikov M.Y."/>
            <person name="Popov V.N."/>
        </authorList>
    </citation>
    <scope>NUCLEOTIDE SEQUENCE [LARGE SCALE GENOMIC DNA]</scope>
</reference>
<evidence type="ECO:0000313" key="1">
    <source>
        <dbReference type="EMBL" id="CRL06439.1"/>
    </source>
</evidence>
<protein>
    <submittedName>
        <fullName evidence="1">CLUMA_CG019677, isoform A</fullName>
    </submittedName>
</protein>
<proteinExistence type="predicted"/>
<sequence length="137" mass="16661">MFAFIERDSGVEDECSAQFPQQLTEVESHTRMRRVNCCKEVTENEISWRLRLKQFESDVTFFVALFFKEHLWHKFKLKTFFITMLLLSSCSQHLLILIEVKVTMWKYAMMFMLMNKWLGIQWQQIFYLSNKQQLEVK</sequence>
<accession>A0A1J1J226</accession>
<evidence type="ECO:0000313" key="2">
    <source>
        <dbReference type="Proteomes" id="UP000183832"/>
    </source>
</evidence>
<organism evidence="1 2">
    <name type="scientific">Clunio marinus</name>
    <dbReference type="NCBI Taxonomy" id="568069"/>
    <lineage>
        <taxon>Eukaryota</taxon>
        <taxon>Metazoa</taxon>
        <taxon>Ecdysozoa</taxon>
        <taxon>Arthropoda</taxon>
        <taxon>Hexapoda</taxon>
        <taxon>Insecta</taxon>
        <taxon>Pterygota</taxon>
        <taxon>Neoptera</taxon>
        <taxon>Endopterygota</taxon>
        <taxon>Diptera</taxon>
        <taxon>Nematocera</taxon>
        <taxon>Chironomoidea</taxon>
        <taxon>Chironomidae</taxon>
        <taxon>Clunio</taxon>
    </lineage>
</organism>
<name>A0A1J1J226_9DIPT</name>
<gene>
    <name evidence="1" type="ORF">CLUMA_CG019677</name>
</gene>
<dbReference type="EMBL" id="CVRI01000067">
    <property type="protein sequence ID" value="CRL06439.1"/>
    <property type="molecule type" value="Genomic_DNA"/>
</dbReference>
<dbReference type="Proteomes" id="UP000183832">
    <property type="component" value="Unassembled WGS sequence"/>
</dbReference>
<dbReference type="AlphaFoldDB" id="A0A1J1J226"/>